<feature type="transmembrane region" description="Helical" evidence="1">
    <location>
        <begin position="227"/>
        <end position="251"/>
    </location>
</feature>
<evidence type="ECO:0000256" key="1">
    <source>
        <dbReference type="SAM" id="Phobius"/>
    </source>
</evidence>
<organism evidence="2 3">
    <name type="scientific">Fictibacillus solisalsi</name>
    <dbReference type="NCBI Taxonomy" id="459525"/>
    <lineage>
        <taxon>Bacteria</taxon>
        <taxon>Bacillati</taxon>
        <taxon>Bacillota</taxon>
        <taxon>Bacilli</taxon>
        <taxon>Bacillales</taxon>
        <taxon>Fictibacillaceae</taxon>
        <taxon>Fictibacillus</taxon>
    </lineage>
</organism>
<sequence>MSYLSIFFQYAGQYLKTRLTYRADMLVEIFSDLLFQAVNLIFILVVFGHTSLLSGWSKDEMVFIYGFFLVPFAIFGAFFNIWDFTDRYIVKGEMDRILTRPIHSLFQIILERMELESLFGVITGLGIMFYSGNKLGLSLHWYDPFVFVVLVAGGALVYAGIFVALASIGFWSDSKTDIMPMMYNIGNYGRYPVNIYNRIIRYVLTWILPFAFVGVYPSAYFLGRDEWYGYAFLTPVIGLIFFGLSVVLWNYGVTKYRGAGN</sequence>
<feature type="transmembrane region" description="Helical" evidence="1">
    <location>
        <begin position="62"/>
        <end position="82"/>
    </location>
</feature>
<keyword evidence="1" id="KW-1133">Transmembrane helix</keyword>
<dbReference type="Pfam" id="PF06182">
    <property type="entry name" value="ABC2_membrane_6"/>
    <property type="match status" value="1"/>
</dbReference>
<feature type="transmembrane region" description="Helical" evidence="1">
    <location>
        <begin position="145"/>
        <end position="171"/>
    </location>
</feature>
<dbReference type="RefSeq" id="WP_090237516.1">
    <property type="nucleotide sequence ID" value="NZ_FNHW01000002.1"/>
</dbReference>
<feature type="transmembrane region" description="Helical" evidence="1">
    <location>
        <begin position="115"/>
        <end position="133"/>
    </location>
</feature>
<protein>
    <submittedName>
        <fullName evidence="2">ABC-2 type transport system permease protein</fullName>
    </submittedName>
</protein>
<accession>A0A1H0AGP9</accession>
<proteinExistence type="predicted"/>
<keyword evidence="1" id="KW-0472">Membrane</keyword>
<dbReference type="PANTHER" id="PTHR36833:SF1">
    <property type="entry name" value="INTEGRAL MEMBRANE TRANSPORT PROTEIN"/>
    <property type="match status" value="1"/>
</dbReference>
<evidence type="ECO:0000313" key="3">
    <source>
        <dbReference type="Proteomes" id="UP000199544"/>
    </source>
</evidence>
<keyword evidence="1" id="KW-0812">Transmembrane</keyword>
<feature type="transmembrane region" description="Helical" evidence="1">
    <location>
        <begin position="199"/>
        <end position="221"/>
    </location>
</feature>
<gene>
    <name evidence="2" type="ORF">SAMN04488137_4107</name>
</gene>
<feature type="transmembrane region" description="Helical" evidence="1">
    <location>
        <begin position="25"/>
        <end position="50"/>
    </location>
</feature>
<dbReference type="OrthoDB" id="9800610at2"/>
<dbReference type="EMBL" id="FNHW01000002">
    <property type="protein sequence ID" value="SDN32557.1"/>
    <property type="molecule type" value="Genomic_DNA"/>
</dbReference>
<name>A0A1H0AGP9_9BACL</name>
<dbReference type="Proteomes" id="UP000199544">
    <property type="component" value="Unassembled WGS sequence"/>
</dbReference>
<keyword evidence="3" id="KW-1185">Reference proteome</keyword>
<dbReference type="InterPro" id="IPR010390">
    <property type="entry name" value="ABC-2_transporter-like"/>
</dbReference>
<dbReference type="STRING" id="459525.SAMN04488137_4107"/>
<dbReference type="AlphaFoldDB" id="A0A1H0AGP9"/>
<evidence type="ECO:0000313" key="2">
    <source>
        <dbReference type="EMBL" id="SDN32557.1"/>
    </source>
</evidence>
<dbReference type="PANTHER" id="PTHR36833">
    <property type="entry name" value="SLR0610 PROTEIN-RELATED"/>
    <property type="match status" value="1"/>
</dbReference>
<reference evidence="3" key="1">
    <citation type="submission" date="2016-10" db="EMBL/GenBank/DDBJ databases">
        <authorList>
            <person name="Varghese N."/>
            <person name="Submissions S."/>
        </authorList>
    </citation>
    <scope>NUCLEOTIDE SEQUENCE [LARGE SCALE GENOMIC DNA]</scope>
    <source>
        <strain evidence="3">CGMCC 1.6854</strain>
    </source>
</reference>